<dbReference type="InterPro" id="IPR006439">
    <property type="entry name" value="HAD-SF_hydro_IA"/>
</dbReference>
<name>A0A432WFX7_9GAMM</name>
<gene>
    <name evidence="4" type="ORF">CWE11_07755</name>
</gene>
<accession>A0A432WFX7</accession>
<dbReference type="Gene3D" id="1.20.120.1600">
    <property type="match status" value="1"/>
</dbReference>
<evidence type="ECO:0000313" key="4">
    <source>
        <dbReference type="EMBL" id="RUO32663.1"/>
    </source>
</evidence>
<dbReference type="Proteomes" id="UP000288405">
    <property type="component" value="Unassembled WGS sequence"/>
</dbReference>
<dbReference type="InterPro" id="IPR023214">
    <property type="entry name" value="HAD_sf"/>
</dbReference>
<dbReference type="RefSeq" id="WP_126777047.1">
    <property type="nucleotide sequence ID" value="NZ_PIPM01000007.1"/>
</dbReference>
<dbReference type="PANTHER" id="PTHR46470:SF4">
    <property type="entry name" value="5-AMINO-6-(5-PHOSPHO-D-RIBITYLAMINO)URACIL PHOSPHATASE YIGB"/>
    <property type="match status" value="1"/>
</dbReference>
<evidence type="ECO:0000256" key="2">
    <source>
        <dbReference type="ARBA" id="ARBA00022801"/>
    </source>
</evidence>
<evidence type="ECO:0000256" key="3">
    <source>
        <dbReference type="ARBA" id="ARBA00022842"/>
    </source>
</evidence>
<keyword evidence="3" id="KW-0460">Magnesium</keyword>
<dbReference type="InterPro" id="IPR036412">
    <property type="entry name" value="HAD-like_sf"/>
</dbReference>
<dbReference type="PANTHER" id="PTHR46470">
    <property type="entry name" value="N-ACYLNEURAMINATE-9-PHOSPHATASE"/>
    <property type="match status" value="1"/>
</dbReference>
<dbReference type="SFLD" id="SFLDG01129">
    <property type="entry name" value="C1.5:_HAD__Beta-PGM__Phosphata"/>
    <property type="match status" value="1"/>
</dbReference>
<comment type="caution">
    <text evidence="4">The sequence shown here is derived from an EMBL/GenBank/DDBJ whole genome shotgun (WGS) entry which is preliminary data.</text>
</comment>
<sequence length="242" mass="26776">MWHFHRRLRPFSLISFDLDDTLYDNGPVILNAEQQLADYIARAWPEVSDMDAAAWRQLRDHVAKEDAALASDMTALRLATLIRGLRQRGVLERRARSLAEEGMEQFLVARNDVTIDPKVIALLDQLAAHYPLVAVSNGNADIHRLGLSDYFIAAYHPGHGRRGKPFTDLFVAAAEGAKLTAPDQLLHIGDHPVSDVQGALNFGAQSIWYVPEPASLSQHPTRLPEARVSELTALHALVPGSQ</sequence>
<dbReference type="SUPFAM" id="SSF56784">
    <property type="entry name" value="HAD-like"/>
    <property type="match status" value="1"/>
</dbReference>
<proteinExistence type="predicted"/>
<evidence type="ECO:0000313" key="5">
    <source>
        <dbReference type="Proteomes" id="UP000288405"/>
    </source>
</evidence>
<keyword evidence="5" id="KW-1185">Reference proteome</keyword>
<dbReference type="GO" id="GO:0016787">
    <property type="term" value="F:hydrolase activity"/>
    <property type="evidence" value="ECO:0007669"/>
    <property type="project" value="UniProtKB-KW"/>
</dbReference>
<dbReference type="OrthoDB" id="367448at2"/>
<dbReference type="GO" id="GO:0009231">
    <property type="term" value="P:riboflavin biosynthetic process"/>
    <property type="evidence" value="ECO:0007669"/>
    <property type="project" value="TreeGrafter"/>
</dbReference>
<reference evidence="4 5" key="1">
    <citation type="journal article" date="2011" name="Front. Microbiol.">
        <title>Genomic signatures of strain selection and enhancement in Bacillus atrophaeus var. globigii, a historical biowarfare simulant.</title>
        <authorList>
            <person name="Gibbons H.S."/>
            <person name="Broomall S.M."/>
            <person name="McNew L.A."/>
            <person name="Daligault H."/>
            <person name="Chapman C."/>
            <person name="Bruce D."/>
            <person name="Karavis M."/>
            <person name="Krepps M."/>
            <person name="McGregor P.A."/>
            <person name="Hong C."/>
            <person name="Park K.H."/>
            <person name="Akmal A."/>
            <person name="Feldman A."/>
            <person name="Lin J.S."/>
            <person name="Chang W.E."/>
            <person name="Higgs B.W."/>
            <person name="Demirev P."/>
            <person name="Lindquist J."/>
            <person name="Liem A."/>
            <person name="Fochler E."/>
            <person name="Read T.D."/>
            <person name="Tapia R."/>
            <person name="Johnson S."/>
            <person name="Bishop-Lilly K.A."/>
            <person name="Detter C."/>
            <person name="Han C."/>
            <person name="Sozhamannan S."/>
            <person name="Rosenzweig C.N."/>
            <person name="Skowronski E.W."/>
        </authorList>
    </citation>
    <scope>NUCLEOTIDE SEQUENCE [LARGE SCALE GENOMIC DNA]</scope>
    <source>
        <strain evidence="4 5">GYP-17</strain>
    </source>
</reference>
<dbReference type="AlphaFoldDB" id="A0A432WFX7"/>
<organism evidence="4 5">
    <name type="scientific">Aliidiomarina sanyensis</name>
    <dbReference type="NCBI Taxonomy" id="1249555"/>
    <lineage>
        <taxon>Bacteria</taxon>
        <taxon>Pseudomonadati</taxon>
        <taxon>Pseudomonadota</taxon>
        <taxon>Gammaproteobacteria</taxon>
        <taxon>Alteromonadales</taxon>
        <taxon>Idiomarinaceae</taxon>
        <taxon>Aliidiomarina</taxon>
    </lineage>
</organism>
<comment type="cofactor">
    <cofactor evidence="1">
        <name>Mg(2+)</name>
        <dbReference type="ChEBI" id="CHEBI:18420"/>
    </cofactor>
</comment>
<evidence type="ECO:0000256" key="1">
    <source>
        <dbReference type="ARBA" id="ARBA00001946"/>
    </source>
</evidence>
<dbReference type="NCBIfam" id="TIGR01549">
    <property type="entry name" value="HAD-SF-IA-v1"/>
    <property type="match status" value="1"/>
</dbReference>
<dbReference type="EMBL" id="PIPM01000007">
    <property type="protein sequence ID" value="RUO32663.1"/>
    <property type="molecule type" value="Genomic_DNA"/>
</dbReference>
<dbReference type="Pfam" id="PF00702">
    <property type="entry name" value="Hydrolase"/>
    <property type="match status" value="1"/>
</dbReference>
<keyword evidence="2" id="KW-0378">Hydrolase</keyword>
<protein>
    <submittedName>
        <fullName evidence="4">Phosphoesterase</fullName>
    </submittedName>
</protein>
<dbReference type="SFLD" id="SFLDS00003">
    <property type="entry name" value="Haloacid_Dehalogenase"/>
    <property type="match status" value="1"/>
</dbReference>
<dbReference type="Gene3D" id="3.40.50.1000">
    <property type="entry name" value="HAD superfamily/HAD-like"/>
    <property type="match status" value="1"/>
</dbReference>
<dbReference type="InterPro" id="IPR051400">
    <property type="entry name" value="HAD-like_hydrolase"/>
</dbReference>